<proteinExistence type="predicted"/>
<sequence>MERTFYRPLPYVYDEEWRDDFDGELATKSVSYLPNDPEAPDDGDE</sequence>
<protein>
    <submittedName>
        <fullName evidence="1">Uncharacterized protein</fullName>
    </submittedName>
</protein>
<accession>A0A6J7WCR0</accession>
<gene>
    <name evidence="1" type="ORF">UFOVP158_35</name>
</gene>
<name>A0A6J7WCR0_9CAUD</name>
<dbReference type="EMBL" id="LR798207">
    <property type="protein sequence ID" value="CAB5178774.1"/>
    <property type="molecule type" value="Genomic_DNA"/>
</dbReference>
<organism evidence="1">
    <name type="scientific">uncultured Caudovirales phage</name>
    <dbReference type="NCBI Taxonomy" id="2100421"/>
    <lineage>
        <taxon>Viruses</taxon>
        <taxon>Duplodnaviria</taxon>
        <taxon>Heunggongvirae</taxon>
        <taxon>Uroviricota</taxon>
        <taxon>Caudoviricetes</taxon>
        <taxon>Peduoviridae</taxon>
        <taxon>Maltschvirus</taxon>
        <taxon>Maltschvirus maltsch</taxon>
    </lineage>
</organism>
<reference evidence="1" key="1">
    <citation type="submission" date="2020-05" db="EMBL/GenBank/DDBJ databases">
        <authorList>
            <person name="Chiriac C."/>
            <person name="Salcher M."/>
            <person name="Ghai R."/>
            <person name="Kavagutti S V."/>
        </authorList>
    </citation>
    <scope>NUCLEOTIDE SEQUENCE</scope>
</reference>
<evidence type="ECO:0000313" key="1">
    <source>
        <dbReference type="EMBL" id="CAB5178774.1"/>
    </source>
</evidence>